<keyword evidence="3" id="KW-1185">Reference proteome</keyword>
<gene>
    <name evidence="2" type="ORF">BDW02DRAFT_572948</name>
</gene>
<reference evidence="2" key="1">
    <citation type="submission" date="2020-01" db="EMBL/GenBank/DDBJ databases">
        <authorList>
            <consortium name="DOE Joint Genome Institute"/>
            <person name="Haridas S."/>
            <person name="Albert R."/>
            <person name="Binder M."/>
            <person name="Bloem J."/>
            <person name="Labutti K."/>
            <person name="Salamov A."/>
            <person name="Andreopoulos B."/>
            <person name="Baker S.E."/>
            <person name="Barry K."/>
            <person name="Bills G."/>
            <person name="Bluhm B.H."/>
            <person name="Cannon C."/>
            <person name="Castanera R."/>
            <person name="Culley D.E."/>
            <person name="Daum C."/>
            <person name="Ezra D."/>
            <person name="Gonzalez J.B."/>
            <person name="Henrissat B."/>
            <person name="Kuo A."/>
            <person name="Liang C."/>
            <person name="Lipzen A."/>
            <person name="Lutzoni F."/>
            <person name="Magnuson J."/>
            <person name="Mondo S."/>
            <person name="Nolan M."/>
            <person name="Ohm R."/>
            <person name="Pangilinan J."/>
            <person name="Park H.-J."/>
            <person name="Ramirez L."/>
            <person name="Alfaro M."/>
            <person name="Sun H."/>
            <person name="Tritt A."/>
            <person name="Yoshinaga Y."/>
            <person name="Zwiers L.-H."/>
            <person name="Turgeon B.G."/>
            <person name="Goodwin S.B."/>
            <person name="Spatafora J.W."/>
            <person name="Crous P.W."/>
            <person name="Grigoriev I.V."/>
        </authorList>
    </citation>
    <scope>NUCLEOTIDE SEQUENCE</scope>
    <source>
        <strain evidence="2">P77</strain>
    </source>
</reference>
<name>A0A6A5K0N8_9PLEO</name>
<dbReference type="EMBL" id="ML975394">
    <property type="protein sequence ID" value="KAF1830489.1"/>
    <property type="molecule type" value="Genomic_DNA"/>
</dbReference>
<evidence type="ECO:0000313" key="2">
    <source>
        <dbReference type="EMBL" id="KAF1830489.1"/>
    </source>
</evidence>
<dbReference type="AlphaFoldDB" id="A0A6A5K0N8"/>
<dbReference type="Proteomes" id="UP000800040">
    <property type="component" value="Unassembled WGS sequence"/>
</dbReference>
<sequence>MASTQDIQTLLRFLTQDAKMPLAQALSKVPDLQAANLTSPSDLAKSNAETLESIFTDPKTARQVLNASKRVSKKRATQSPNPPPKKRKQTITSLDPLTGPQIEASLALPAPVLNEEILKSAVIYTNRAPLLLAFALTLLKYTMSTQPLSSRLSLAQAVTSMNSRAKAQSIGLEKGEVGEEEGWAQGQPRVCIMTREIRVMKRWGYEWQDEDNHAEARDETGEPPLWAVDLDAVRNANQAAAPPRFRNARLDDLHIYSPQSARAYLMKAFNTPAEVAGDNKVKADGQVPVPGKSKSKRTAATMAAEKEGNLSLLLGALDLLYSSWSPILSKEDLDKRAWVWYVRVRPEVAQGAAGWGEKGNVKLGDILDLRRRAG</sequence>
<protein>
    <recommendedName>
        <fullName evidence="4">Impact N-terminal domain-containing protein</fullName>
    </recommendedName>
</protein>
<feature type="region of interest" description="Disordered" evidence="1">
    <location>
        <begin position="68"/>
        <end position="92"/>
    </location>
</feature>
<evidence type="ECO:0008006" key="4">
    <source>
        <dbReference type="Google" id="ProtNLM"/>
    </source>
</evidence>
<evidence type="ECO:0000256" key="1">
    <source>
        <dbReference type="SAM" id="MobiDB-lite"/>
    </source>
</evidence>
<evidence type="ECO:0000313" key="3">
    <source>
        <dbReference type="Proteomes" id="UP000800040"/>
    </source>
</evidence>
<proteinExistence type="predicted"/>
<accession>A0A6A5K0N8</accession>
<organism evidence="2 3">
    <name type="scientific">Decorospora gaudefroyi</name>
    <dbReference type="NCBI Taxonomy" id="184978"/>
    <lineage>
        <taxon>Eukaryota</taxon>
        <taxon>Fungi</taxon>
        <taxon>Dikarya</taxon>
        <taxon>Ascomycota</taxon>
        <taxon>Pezizomycotina</taxon>
        <taxon>Dothideomycetes</taxon>
        <taxon>Pleosporomycetidae</taxon>
        <taxon>Pleosporales</taxon>
        <taxon>Pleosporineae</taxon>
        <taxon>Pleosporaceae</taxon>
        <taxon>Decorospora</taxon>
    </lineage>
</organism>
<dbReference type="OrthoDB" id="514070at2759"/>